<gene>
    <name evidence="2" type="ORF">SPIL2461_LOCUS4080</name>
</gene>
<keyword evidence="3" id="KW-1185">Reference proteome</keyword>
<accession>A0A812L2C0</accession>
<reference evidence="2" key="1">
    <citation type="submission" date="2021-02" db="EMBL/GenBank/DDBJ databases">
        <authorList>
            <person name="Dougan E. K."/>
            <person name="Rhodes N."/>
            <person name="Thang M."/>
            <person name="Chan C."/>
        </authorList>
    </citation>
    <scope>NUCLEOTIDE SEQUENCE</scope>
</reference>
<dbReference type="EMBL" id="CAJNIZ010005236">
    <property type="protein sequence ID" value="CAE7240076.1"/>
    <property type="molecule type" value="Genomic_DNA"/>
</dbReference>
<evidence type="ECO:0000313" key="2">
    <source>
        <dbReference type="EMBL" id="CAE7240076.1"/>
    </source>
</evidence>
<evidence type="ECO:0000313" key="3">
    <source>
        <dbReference type="Proteomes" id="UP000649617"/>
    </source>
</evidence>
<evidence type="ECO:0000256" key="1">
    <source>
        <dbReference type="SAM" id="MobiDB-lite"/>
    </source>
</evidence>
<dbReference type="AlphaFoldDB" id="A0A812L2C0"/>
<dbReference type="Proteomes" id="UP000649617">
    <property type="component" value="Unassembled WGS sequence"/>
</dbReference>
<name>A0A812L2C0_SYMPI</name>
<dbReference type="OrthoDB" id="440115at2759"/>
<protein>
    <submittedName>
        <fullName evidence="2">Uncharacterized protein</fullName>
    </submittedName>
</protein>
<sequence length="515" mass="55103">MDSSEKLRVVEREFSTLAEALDKVKGQGISYEWKIPHCLRRLRYLSLLSEPGLWLDSDRFYLGGLGPLEMRLYAKGLRGGDGQCSLALRLPAEAAAKFALPMMVDLTVAGRTLRAGQTTDPEGSDCVIWLAESLGVLESHLVDELTELSLVAELPLLPAPAMLASRTTLSPPGTRDDLRLLDMASEEALGSTATLPPAAAVAAVAPVSRSRDLRGVPIHSNETAPSLASLPTLLGQTEQPSGVFALRSSWGSSCALPVTKVHWSQHVSKYFSNLVMTKCHAQASNLFEEQVSPLGSLLGHGQRTPCSIDGSVLQPAGGSFAMARNPVAIPADDASMAEKAAALLCSDSCGPGPGFPPEEAPLSCDLPGTCLQQHRRKDLLVQARAHGAHGPVRGPPEVDMAEEPAFLDSIMEGMKTSARVLGGLAFVLVALLGPVAPSSVKAEEVEAVAVAEDPAAKRKEEMERKRAELKAKREEEEQRRKEIAEKKQAEQQKAREEAEAKRAEAEAKKKAEAEA</sequence>
<feature type="region of interest" description="Disordered" evidence="1">
    <location>
        <begin position="454"/>
        <end position="515"/>
    </location>
</feature>
<proteinExistence type="predicted"/>
<organism evidence="2 3">
    <name type="scientific">Symbiodinium pilosum</name>
    <name type="common">Dinoflagellate</name>
    <dbReference type="NCBI Taxonomy" id="2952"/>
    <lineage>
        <taxon>Eukaryota</taxon>
        <taxon>Sar</taxon>
        <taxon>Alveolata</taxon>
        <taxon>Dinophyceae</taxon>
        <taxon>Suessiales</taxon>
        <taxon>Symbiodiniaceae</taxon>
        <taxon>Symbiodinium</taxon>
    </lineage>
</organism>
<comment type="caution">
    <text evidence="2">The sequence shown here is derived from an EMBL/GenBank/DDBJ whole genome shotgun (WGS) entry which is preliminary data.</text>
</comment>
<feature type="non-terminal residue" evidence="2">
    <location>
        <position position="1"/>
    </location>
</feature>